<evidence type="ECO:0000256" key="6">
    <source>
        <dbReference type="SAM" id="Phobius"/>
    </source>
</evidence>
<evidence type="ECO:0000256" key="5">
    <source>
        <dbReference type="ARBA" id="ARBA00023136"/>
    </source>
</evidence>
<dbReference type="Proteomes" id="UP000663873">
    <property type="component" value="Unassembled WGS sequence"/>
</dbReference>
<keyword evidence="3 6" id="KW-0812">Transmembrane</keyword>
<evidence type="ECO:0000256" key="3">
    <source>
        <dbReference type="ARBA" id="ARBA00022692"/>
    </source>
</evidence>
<evidence type="ECO:0000256" key="2">
    <source>
        <dbReference type="ARBA" id="ARBA00010992"/>
    </source>
</evidence>
<dbReference type="InterPro" id="IPR050360">
    <property type="entry name" value="MFS_Sugar_Transporters"/>
</dbReference>
<comment type="subcellular location">
    <subcellularLocation>
        <location evidence="1">Membrane</location>
        <topology evidence="1">Multi-pass membrane protein</topology>
    </subcellularLocation>
</comment>
<reference evidence="8" key="1">
    <citation type="submission" date="2021-02" db="EMBL/GenBank/DDBJ databases">
        <authorList>
            <person name="Nowell W R."/>
        </authorList>
    </citation>
    <scope>NUCLEOTIDE SEQUENCE</scope>
</reference>
<dbReference type="GO" id="GO:0016020">
    <property type="term" value="C:membrane"/>
    <property type="evidence" value="ECO:0007669"/>
    <property type="project" value="UniProtKB-SubCell"/>
</dbReference>
<keyword evidence="5 6" id="KW-0472">Membrane</keyword>
<gene>
    <name evidence="8" type="ORF">UJA718_LOCUS38766</name>
</gene>
<feature type="domain" description="Major facilitator superfamily (MFS) profile" evidence="7">
    <location>
        <begin position="1"/>
        <end position="131"/>
    </location>
</feature>
<feature type="transmembrane region" description="Helical" evidence="6">
    <location>
        <begin position="78"/>
        <end position="97"/>
    </location>
</feature>
<evidence type="ECO:0000259" key="7">
    <source>
        <dbReference type="PROSITE" id="PS50850"/>
    </source>
</evidence>
<proteinExistence type="inferred from homology"/>
<dbReference type="EMBL" id="CAJOBP010040160">
    <property type="protein sequence ID" value="CAF4748189.1"/>
    <property type="molecule type" value="Genomic_DNA"/>
</dbReference>
<dbReference type="InterPro" id="IPR005828">
    <property type="entry name" value="MFS_sugar_transport-like"/>
</dbReference>
<name>A0A821LB06_9BILA</name>
<evidence type="ECO:0000256" key="1">
    <source>
        <dbReference type="ARBA" id="ARBA00004141"/>
    </source>
</evidence>
<dbReference type="Gene3D" id="1.20.1250.20">
    <property type="entry name" value="MFS general substrate transporter like domains"/>
    <property type="match status" value="1"/>
</dbReference>
<keyword evidence="4 6" id="KW-1133">Transmembrane helix</keyword>
<sequence length="177" mass="19695">MVIGHLVAATVFVTGCDVVKTMINGTTVAEEMVNCKTSSGILMLVFTAIFVAFFAISWGPIAWIYSAEIFPLNVRAKAVSITTGSNWFMGTIMSYILELIAPLGIHGLFYLFSGLTLLAVVFVYLFCPETRGVLLEDIEETFDDFKLKNRTIIKLLRKPCNENRKKSAKVNPIEMKL</sequence>
<dbReference type="SUPFAM" id="SSF103473">
    <property type="entry name" value="MFS general substrate transporter"/>
    <property type="match status" value="1"/>
</dbReference>
<feature type="transmembrane region" description="Helical" evidence="6">
    <location>
        <begin position="103"/>
        <end position="127"/>
    </location>
</feature>
<dbReference type="AlphaFoldDB" id="A0A821LB06"/>
<keyword evidence="9" id="KW-1185">Reference proteome</keyword>
<evidence type="ECO:0000313" key="8">
    <source>
        <dbReference type="EMBL" id="CAF4748189.1"/>
    </source>
</evidence>
<comment type="similarity">
    <text evidence="2">Belongs to the major facilitator superfamily. Sugar transporter (TC 2.A.1.1) family.</text>
</comment>
<organism evidence="8 9">
    <name type="scientific">Rotaria socialis</name>
    <dbReference type="NCBI Taxonomy" id="392032"/>
    <lineage>
        <taxon>Eukaryota</taxon>
        <taxon>Metazoa</taxon>
        <taxon>Spiralia</taxon>
        <taxon>Gnathifera</taxon>
        <taxon>Rotifera</taxon>
        <taxon>Eurotatoria</taxon>
        <taxon>Bdelloidea</taxon>
        <taxon>Philodinida</taxon>
        <taxon>Philodinidae</taxon>
        <taxon>Rotaria</taxon>
    </lineage>
</organism>
<dbReference type="InterPro" id="IPR003663">
    <property type="entry name" value="Sugar/inositol_transpt"/>
</dbReference>
<dbReference type="Pfam" id="PF00083">
    <property type="entry name" value="Sugar_tr"/>
    <property type="match status" value="1"/>
</dbReference>
<dbReference type="PRINTS" id="PR00171">
    <property type="entry name" value="SUGRTRNSPORT"/>
</dbReference>
<comment type="caution">
    <text evidence="8">The sequence shown here is derived from an EMBL/GenBank/DDBJ whole genome shotgun (WGS) entry which is preliminary data.</text>
</comment>
<protein>
    <recommendedName>
        <fullName evidence="7">Major facilitator superfamily (MFS) profile domain-containing protein</fullName>
    </recommendedName>
</protein>
<dbReference type="PANTHER" id="PTHR48022:SF2">
    <property type="entry name" value="PLASTIDIC GLUCOSE TRANSPORTER 4"/>
    <property type="match status" value="1"/>
</dbReference>
<dbReference type="InterPro" id="IPR036259">
    <property type="entry name" value="MFS_trans_sf"/>
</dbReference>
<accession>A0A821LB06</accession>
<feature type="transmembrane region" description="Helical" evidence="6">
    <location>
        <begin position="40"/>
        <end position="66"/>
    </location>
</feature>
<dbReference type="PROSITE" id="PS50850">
    <property type="entry name" value="MFS"/>
    <property type="match status" value="1"/>
</dbReference>
<evidence type="ECO:0000256" key="4">
    <source>
        <dbReference type="ARBA" id="ARBA00022989"/>
    </source>
</evidence>
<dbReference type="InterPro" id="IPR020846">
    <property type="entry name" value="MFS_dom"/>
</dbReference>
<dbReference type="GO" id="GO:0005351">
    <property type="term" value="F:carbohydrate:proton symporter activity"/>
    <property type="evidence" value="ECO:0007669"/>
    <property type="project" value="TreeGrafter"/>
</dbReference>
<dbReference type="PANTHER" id="PTHR48022">
    <property type="entry name" value="PLASTIDIC GLUCOSE TRANSPORTER 4"/>
    <property type="match status" value="1"/>
</dbReference>
<evidence type="ECO:0000313" key="9">
    <source>
        <dbReference type="Proteomes" id="UP000663873"/>
    </source>
</evidence>